<dbReference type="Proteomes" id="UP001064489">
    <property type="component" value="Chromosome 12"/>
</dbReference>
<proteinExistence type="predicted"/>
<name>A0AAD5I9F9_ACENE</name>
<evidence type="ECO:0000313" key="2">
    <source>
        <dbReference type="Proteomes" id="UP001064489"/>
    </source>
</evidence>
<dbReference type="EMBL" id="JAJSOW010000107">
    <property type="protein sequence ID" value="KAI9156457.1"/>
    <property type="molecule type" value="Genomic_DNA"/>
</dbReference>
<dbReference type="AlphaFoldDB" id="A0AAD5I9F9"/>
<sequence length="71" mass="7951">MELPLHRRWRPIGMDVANLRGGEYDVDGTLCEKGLDVGLAVGSSIMNYGAFLVVMGDRGEGLRQEKERMRK</sequence>
<reference evidence="1" key="2">
    <citation type="submission" date="2023-02" db="EMBL/GenBank/DDBJ databases">
        <authorList>
            <person name="Swenson N.G."/>
            <person name="Wegrzyn J.L."/>
            <person name="Mcevoy S.L."/>
        </authorList>
    </citation>
    <scope>NUCLEOTIDE SEQUENCE</scope>
    <source>
        <strain evidence="1">91603</strain>
        <tissue evidence="1">Leaf</tissue>
    </source>
</reference>
<evidence type="ECO:0000313" key="1">
    <source>
        <dbReference type="EMBL" id="KAI9156457.1"/>
    </source>
</evidence>
<reference evidence="1" key="1">
    <citation type="journal article" date="2022" name="Plant J.">
        <title>Strategies of tolerance reflected in two North American maple genomes.</title>
        <authorList>
            <person name="McEvoy S.L."/>
            <person name="Sezen U.U."/>
            <person name="Trouern-Trend A."/>
            <person name="McMahon S.M."/>
            <person name="Schaberg P.G."/>
            <person name="Yang J."/>
            <person name="Wegrzyn J.L."/>
            <person name="Swenson N.G."/>
        </authorList>
    </citation>
    <scope>NUCLEOTIDE SEQUENCE</scope>
    <source>
        <strain evidence="1">91603</strain>
    </source>
</reference>
<keyword evidence="2" id="KW-1185">Reference proteome</keyword>
<accession>A0AAD5I9F9</accession>
<organism evidence="1 2">
    <name type="scientific">Acer negundo</name>
    <name type="common">Box elder</name>
    <dbReference type="NCBI Taxonomy" id="4023"/>
    <lineage>
        <taxon>Eukaryota</taxon>
        <taxon>Viridiplantae</taxon>
        <taxon>Streptophyta</taxon>
        <taxon>Embryophyta</taxon>
        <taxon>Tracheophyta</taxon>
        <taxon>Spermatophyta</taxon>
        <taxon>Magnoliopsida</taxon>
        <taxon>eudicotyledons</taxon>
        <taxon>Gunneridae</taxon>
        <taxon>Pentapetalae</taxon>
        <taxon>rosids</taxon>
        <taxon>malvids</taxon>
        <taxon>Sapindales</taxon>
        <taxon>Sapindaceae</taxon>
        <taxon>Hippocastanoideae</taxon>
        <taxon>Acereae</taxon>
        <taxon>Acer</taxon>
    </lineage>
</organism>
<gene>
    <name evidence="1" type="ORF">LWI28_006932</name>
</gene>
<protein>
    <submittedName>
        <fullName evidence="1">Uncharacterized protein</fullName>
    </submittedName>
</protein>
<comment type="caution">
    <text evidence="1">The sequence shown here is derived from an EMBL/GenBank/DDBJ whole genome shotgun (WGS) entry which is preliminary data.</text>
</comment>